<feature type="region of interest" description="Disordered" evidence="5">
    <location>
        <begin position="1"/>
        <end position="45"/>
    </location>
</feature>
<dbReference type="SUPFAM" id="SSF53383">
    <property type="entry name" value="PLP-dependent transferases"/>
    <property type="match status" value="1"/>
</dbReference>
<feature type="modified residue" description="N6-(pyridoxal phosphate)lysine" evidence="3">
    <location>
        <position position="235"/>
    </location>
</feature>
<feature type="compositionally biased region" description="Low complexity" evidence="5">
    <location>
        <begin position="1"/>
        <end position="19"/>
    </location>
</feature>
<dbReference type="Pfam" id="PF01053">
    <property type="entry name" value="Cys_Met_Meta_PP"/>
    <property type="match status" value="2"/>
</dbReference>
<evidence type="ECO:0000256" key="2">
    <source>
        <dbReference type="ARBA" id="ARBA00022898"/>
    </source>
</evidence>
<dbReference type="CDD" id="cd00614">
    <property type="entry name" value="CGS_like"/>
    <property type="match status" value="1"/>
</dbReference>
<dbReference type="Proteomes" id="UP001595955">
    <property type="component" value="Unassembled WGS sequence"/>
</dbReference>
<comment type="subunit">
    <text evidence="3">Homotetramer.</text>
</comment>
<accession>A0ABV9D5D2</accession>
<name>A0ABV9D5D2_9MICO</name>
<evidence type="ECO:0000256" key="3">
    <source>
        <dbReference type="HAMAP-Rule" id="MF_02056"/>
    </source>
</evidence>
<keyword evidence="6" id="KW-0032">Aminotransferase</keyword>
<dbReference type="HAMAP" id="MF_02056">
    <property type="entry name" value="MetZ"/>
    <property type="match status" value="1"/>
</dbReference>
<dbReference type="InterPro" id="IPR000277">
    <property type="entry name" value="Cys/Met-Metab_PyrdxlP-dep_enz"/>
</dbReference>
<keyword evidence="2 3" id="KW-0663">Pyridoxal phosphate</keyword>
<comment type="catalytic activity">
    <reaction evidence="3">
        <text>O-succinyl-L-homoserine + hydrogen sulfide = L-homocysteine + succinate</text>
        <dbReference type="Rhea" id="RHEA:27826"/>
        <dbReference type="ChEBI" id="CHEBI:29919"/>
        <dbReference type="ChEBI" id="CHEBI:30031"/>
        <dbReference type="ChEBI" id="CHEBI:57661"/>
        <dbReference type="ChEBI" id="CHEBI:58199"/>
    </reaction>
</comment>
<comment type="function">
    <text evidence="3">Catalyzes the formation of L-homocysteine from O-succinyl-L-homoserine (OSHS) and hydrogen sulfide.</text>
</comment>
<gene>
    <name evidence="3" type="primary">metZ</name>
    <name evidence="6" type="ORF">ACFO3F_01855</name>
</gene>
<evidence type="ECO:0000256" key="1">
    <source>
        <dbReference type="ARBA" id="ARBA00001933"/>
    </source>
</evidence>
<dbReference type="InterPro" id="IPR006234">
    <property type="entry name" value="O-succ-hSer_sulfhydrylase"/>
</dbReference>
<evidence type="ECO:0000256" key="4">
    <source>
        <dbReference type="RuleBase" id="RU362118"/>
    </source>
</evidence>
<sequence>MSAAPSATARPAAGDAGPACPGPGGFPEADPGWGPQTRSVHAGHARTGFQETSEALFLTQGYVYDQAADAEAAFLGEVDRFTYSRYENPTVSTFEERLRSLEGAQACYATATGMAAVFSTLAALLGAGSRVVAGRALFGSTLTLFEEVFAKWGVRTDYVDAHDLADWERALATPADVVFFETPSNPMLDLVDVRRVSDLAHAAGAVVVIDNVFATPVLQRPLTQGADIVVYSATKHIDGQGRVMGGAVLGSAEFIKGPLQLILRNTGPSLSPFNAWVLLKGLETMPLRVRAQTAAAYELAAWLETLPGVARVRYPFLASHPQAELARAQMSGGGTMVTFDIAAGVSGEGADGAVAQGPGDAAVGGAAAHGAVAGGVPADQATTFAFLDALQLILISNNLGDAKSLITHPATTTHRKIGPHGRAAVGITDATVRLSVGLEDVEDLRADIARALAAVSRAGSVAPRAMAEC</sequence>
<protein>
    <recommendedName>
        <fullName evidence="3">O-succinylhomoserine sulfhydrylase</fullName>
        <shortName evidence="3">OSH sulfhydrylase</shortName>
        <shortName evidence="3">OSHS sulfhydrylase</shortName>
        <ecNumber evidence="3">2.5.1.-</ecNumber>
    </recommendedName>
</protein>
<comment type="similarity">
    <text evidence="3">Belongs to the trans-sulfuration enzymes family. MetZ subfamily.</text>
</comment>
<comment type="pathway">
    <text evidence="3">Amino-acid biosynthesis; L-methionine biosynthesis via de novo pathway; L-homocysteine from O-succinyl-L-homoserine: step 1/1.</text>
</comment>
<keyword evidence="3" id="KW-0808">Transferase</keyword>
<dbReference type="InterPro" id="IPR015421">
    <property type="entry name" value="PyrdxlP-dep_Trfase_major"/>
</dbReference>
<keyword evidence="3" id="KW-0028">Amino-acid biosynthesis</keyword>
<dbReference type="Gene3D" id="3.40.640.10">
    <property type="entry name" value="Type I PLP-dependent aspartate aminotransferase-like (Major domain)"/>
    <property type="match status" value="1"/>
</dbReference>
<keyword evidence="3" id="KW-0486">Methionine biosynthesis</keyword>
<dbReference type="GO" id="GO:0008483">
    <property type="term" value="F:transaminase activity"/>
    <property type="evidence" value="ECO:0007669"/>
    <property type="project" value="UniProtKB-KW"/>
</dbReference>
<reference evidence="7" key="1">
    <citation type="journal article" date="2019" name="Int. J. Syst. Evol. Microbiol.">
        <title>The Global Catalogue of Microorganisms (GCM) 10K type strain sequencing project: providing services to taxonomists for standard genome sequencing and annotation.</title>
        <authorList>
            <consortium name="The Broad Institute Genomics Platform"/>
            <consortium name="The Broad Institute Genome Sequencing Center for Infectious Disease"/>
            <person name="Wu L."/>
            <person name="Ma J."/>
        </authorList>
    </citation>
    <scope>NUCLEOTIDE SEQUENCE [LARGE SCALE GENOMIC DNA]</scope>
    <source>
        <strain evidence="7">JCM 3369</strain>
    </source>
</reference>
<evidence type="ECO:0000256" key="5">
    <source>
        <dbReference type="SAM" id="MobiDB-lite"/>
    </source>
</evidence>
<keyword evidence="7" id="KW-1185">Reference proteome</keyword>
<proteinExistence type="inferred from homology"/>
<dbReference type="PIRSF" id="PIRSF001434">
    <property type="entry name" value="CGS"/>
    <property type="match status" value="1"/>
</dbReference>
<dbReference type="Gene3D" id="3.90.1150.10">
    <property type="entry name" value="Aspartate Aminotransferase, domain 1"/>
    <property type="match status" value="1"/>
</dbReference>
<dbReference type="InterPro" id="IPR015422">
    <property type="entry name" value="PyrdxlP-dep_Trfase_small"/>
</dbReference>
<dbReference type="InterPro" id="IPR015424">
    <property type="entry name" value="PyrdxlP-dep_Trfase"/>
</dbReference>
<comment type="cofactor">
    <cofactor evidence="1 3 4">
        <name>pyridoxal 5'-phosphate</name>
        <dbReference type="ChEBI" id="CHEBI:597326"/>
    </cofactor>
</comment>
<evidence type="ECO:0000313" key="7">
    <source>
        <dbReference type="Proteomes" id="UP001595955"/>
    </source>
</evidence>
<dbReference type="PANTHER" id="PTHR11808:SF80">
    <property type="entry name" value="CYSTATHIONINE GAMMA-LYASE"/>
    <property type="match status" value="1"/>
</dbReference>
<dbReference type="PANTHER" id="PTHR11808">
    <property type="entry name" value="TRANS-SULFURATION ENZYME FAMILY MEMBER"/>
    <property type="match status" value="1"/>
</dbReference>
<dbReference type="RefSeq" id="WP_122823198.1">
    <property type="nucleotide sequence ID" value="NZ_CP033325.1"/>
</dbReference>
<dbReference type="EC" id="2.5.1.-" evidence="3"/>
<comment type="caution">
    <text evidence="6">The sequence shown here is derived from an EMBL/GenBank/DDBJ whole genome shotgun (WGS) entry which is preliminary data.</text>
</comment>
<organism evidence="6 7">
    <name type="scientific">Georgenia faecalis</name>
    <dbReference type="NCBI Taxonomy" id="2483799"/>
    <lineage>
        <taxon>Bacteria</taxon>
        <taxon>Bacillati</taxon>
        <taxon>Actinomycetota</taxon>
        <taxon>Actinomycetes</taxon>
        <taxon>Micrococcales</taxon>
        <taxon>Bogoriellaceae</taxon>
        <taxon>Georgenia</taxon>
    </lineage>
</organism>
<evidence type="ECO:0000313" key="6">
    <source>
        <dbReference type="EMBL" id="MFC4553982.1"/>
    </source>
</evidence>
<dbReference type="EMBL" id="JBHSGF010000001">
    <property type="protein sequence ID" value="MFC4553982.1"/>
    <property type="molecule type" value="Genomic_DNA"/>
</dbReference>